<keyword evidence="4 11" id="KW-0812">Transmembrane</keyword>
<feature type="transmembrane region" description="Helical" evidence="11">
    <location>
        <begin position="455"/>
        <end position="477"/>
    </location>
</feature>
<evidence type="ECO:0000256" key="1">
    <source>
        <dbReference type="ARBA" id="ARBA00004141"/>
    </source>
</evidence>
<evidence type="ECO:0000256" key="8">
    <source>
        <dbReference type="ARBA" id="ARBA00023136"/>
    </source>
</evidence>
<sequence>MSEVEKNRAVSVTTSARRDGETEFQRQYYYGTFQGVATSQPSISPPSSEPVVGFPQPMRPPGTAVLPPYYYHHGYQAVRGYAVAEGRPIREHRLPCCGMGIGWFLFIVGFFLGAVPWYIGAFLLLCVRLDYREKPGLVACTLASILAAIAITLGVTKAKDAWGQTKDWVAWAKECTFSCLDREPGKPLGQGGSGGAGIEHHLLSIDTSTKPKMPAINFLNNPKNYSLDGVISSKLGESHTCYLAIATIEKGIWADINPLNRKLPIFITQLIIVTSITRLLLILAKPLRQPPFVAEFLAGILLGPTLTANIKPLNTFISQTIFGIPRLMMMETVANLGLNYHLFFLGLEMDITSITRVGNKALSIGISGALFSFMVGAAFYCSISYYRNNFVLGCLFWGVVLSVTGLQPVGDLLVKHKLLHSEFGRIAMSSAFVNGVVSWLLLLISAAITSSGKMFIFSLLMAVLIAAFFCYVIRPVILWVIKETQEGEEFSESTVCVILTMVLFCGLLTDMCGLSSMFGAFVFGLIIPKDVLGHRFFTVLQGFVSDLLLPLYYCSVGMRTHLNDKPESKQYDPLLMVLVVFLSFVPKLTSTLAVSYFYRIPFREGIALGVLMNAKGIVALMALTWGRDHLALDEHGYTLMILPISLMTIVASPIMGILYKPTKRFLPSKHRSLQKLRQDAELRILACIHELQTVPGITTVLEASNATKKSPIFLFALQLIRLAKHTTALLIEHGPGNGGSQSSRRIDGQTDQMIAAFEKLEQENNMFSVQPLTAMSDYATMHEDVCSIAEEKRVTLIMLPFHRRQTVHNRMEDMNPVYKEINDNILAKAPCSVGILVDRGIGMSFKKEGDAENDNIRVSMIYIGGADDREALTLAWRMAGHPKLTLTVFRFIPGDNASNQVEPLGLEENSSGAGSVRVDIGTEKQQDDEMITDFRQKTTDRESITYLEKESNNGAETVEVMRSLAERFDLFVVGRGRGVISSLKAGLDDWSDFPELGSLGDLLISSDFPSTTSVLVVQQYVEINAKKHESTATSRGHKKEIDLDEDS</sequence>
<dbReference type="Pfam" id="PF23256">
    <property type="entry name" value="CHX17_2nd"/>
    <property type="match status" value="1"/>
</dbReference>
<dbReference type="GO" id="GO:0006813">
    <property type="term" value="P:potassium ion transport"/>
    <property type="evidence" value="ECO:0007669"/>
    <property type="project" value="UniProtKB-KW"/>
</dbReference>
<comment type="similarity">
    <text evidence="9">Belongs to the monovalent cation:proton antiporter 2 (CPA2) transporter (TC 2.A.37) family. CHX (TC 2.A.37.4) subfamily.</text>
</comment>
<feature type="domain" description="Cation/H(+) antiporter central" evidence="13">
    <location>
        <begin position="713"/>
        <end position="843"/>
    </location>
</feature>
<feature type="region of interest" description="Disordered" evidence="10">
    <location>
        <begin position="1027"/>
        <end position="1047"/>
    </location>
</feature>
<feature type="transmembrane region" description="Helical" evidence="11">
    <location>
        <begin position="497"/>
        <end position="524"/>
    </location>
</feature>
<evidence type="ECO:0000256" key="9">
    <source>
        <dbReference type="ARBA" id="ARBA00038341"/>
    </source>
</evidence>
<keyword evidence="2" id="KW-0813">Transport</keyword>
<organism evidence="15 16">
    <name type="scientific">Cinchona calisaya</name>
    <dbReference type="NCBI Taxonomy" id="153742"/>
    <lineage>
        <taxon>Eukaryota</taxon>
        <taxon>Viridiplantae</taxon>
        <taxon>Streptophyta</taxon>
        <taxon>Embryophyta</taxon>
        <taxon>Tracheophyta</taxon>
        <taxon>Spermatophyta</taxon>
        <taxon>Magnoliopsida</taxon>
        <taxon>eudicotyledons</taxon>
        <taxon>Gunneridae</taxon>
        <taxon>Pentapetalae</taxon>
        <taxon>asterids</taxon>
        <taxon>lamiids</taxon>
        <taxon>Gentianales</taxon>
        <taxon>Rubiaceae</taxon>
        <taxon>Cinchonoideae</taxon>
        <taxon>Cinchoneae</taxon>
        <taxon>Cinchona</taxon>
    </lineage>
</organism>
<evidence type="ECO:0000256" key="6">
    <source>
        <dbReference type="ARBA" id="ARBA00022989"/>
    </source>
</evidence>
<dbReference type="Pfam" id="PF00999">
    <property type="entry name" value="Na_H_Exchanger"/>
    <property type="match status" value="1"/>
</dbReference>
<dbReference type="GO" id="GO:0016020">
    <property type="term" value="C:membrane"/>
    <property type="evidence" value="ECO:0007669"/>
    <property type="project" value="UniProtKB-SubCell"/>
</dbReference>
<feature type="transmembrane region" description="Helical" evidence="11">
    <location>
        <begin position="322"/>
        <end position="342"/>
    </location>
</feature>
<feature type="transmembrane region" description="Helical" evidence="11">
    <location>
        <begin position="290"/>
        <end position="310"/>
    </location>
</feature>
<feature type="transmembrane region" description="Helical" evidence="11">
    <location>
        <begin position="136"/>
        <end position="156"/>
    </location>
</feature>
<dbReference type="Gene3D" id="1.20.1530.20">
    <property type="match status" value="1"/>
</dbReference>
<evidence type="ECO:0000256" key="11">
    <source>
        <dbReference type="SAM" id="Phobius"/>
    </source>
</evidence>
<feature type="transmembrane region" description="Helical" evidence="11">
    <location>
        <begin position="536"/>
        <end position="553"/>
    </location>
</feature>
<evidence type="ECO:0000256" key="5">
    <source>
        <dbReference type="ARBA" id="ARBA00022958"/>
    </source>
</evidence>
<comment type="subcellular location">
    <subcellularLocation>
        <location evidence="1">Membrane</location>
        <topology evidence="1">Multi-pass membrane protein</topology>
    </subcellularLocation>
</comment>
<dbReference type="InterPro" id="IPR057291">
    <property type="entry name" value="CHX17_2nd"/>
</dbReference>
<feature type="transmembrane region" description="Helical" evidence="11">
    <location>
        <begin position="362"/>
        <end position="383"/>
    </location>
</feature>
<evidence type="ECO:0000256" key="7">
    <source>
        <dbReference type="ARBA" id="ARBA00023065"/>
    </source>
</evidence>
<dbReference type="InterPro" id="IPR038770">
    <property type="entry name" value="Na+/solute_symporter_sf"/>
</dbReference>
<evidence type="ECO:0000259" key="13">
    <source>
        <dbReference type="Pfam" id="PF23256"/>
    </source>
</evidence>
<evidence type="ECO:0000313" key="16">
    <source>
        <dbReference type="Proteomes" id="UP001630127"/>
    </source>
</evidence>
<feature type="domain" description="Cation/H+ exchanger transmembrane" evidence="12">
    <location>
        <begin position="276"/>
        <end position="656"/>
    </location>
</feature>
<feature type="transmembrane region" description="Helical" evidence="11">
    <location>
        <begin position="573"/>
        <end position="598"/>
    </location>
</feature>
<keyword evidence="5" id="KW-0630">Potassium</keyword>
<dbReference type="PANTHER" id="PTHR32468">
    <property type="entry name" value="CATION/H + ANTIPORTER"/>
    <property type="match status" value="1"/>
</dbReference>
<evidence type="ECO:0000256" key="4">
    <source>
        <dbReference type="ARBA" id="ARBA00022692"/>
    </source>
</evidence>
<dbReference type="InterPro" id="IPR050794">
    <property type="entry name" value="CPA2_transporter"/>
</dbReference>
<keyword evidence="3" id="KW-0633">Potassium transport</keyword>
<feature type="transmembrane region" description="Helical" evidence="11">
    <location>
        <begin position="426"/>
        <end position="448"/>
    </location>
</feature>
<comment type="caution">
    <text evidence="15">The sequence shown here is derived from an EMBL/GenBank/DDBJ whole genome shotgun (WGS) entry which is preliminary data.</text>
</comment>
<evidence type="ECO:0000256" key="3">
    <source>
        <dbReference type="ARBA" id="ARBA00022538"/>
    </source>
</evidence>
<keyword evidence="7" id="KW-0406">Ion transport</keyword>
<evidence type="ECO:0000259" key="14">
    <source>
        <dbReference type="Pfam" id="PF23259"/>
    </source>
</evidence>
<dbReference type="EMBL" id="JBJUIK010000007">
    <property type="protein sequence ID" value="KAL3522668.1"/>
    <property type="molecule type" value="Genomic_DNA"/>
</dbReference>
<evidence type="ECO:0008006" key="17">
    <source>
        <dbReference type="Google" id="ProtNLM"/>
    </source>
</evidence>
<evidence type="ECO:0000259" key="12">
    <source>
        <dbReference type="Pfam" id="PF00999"/>
    </source>
</evidence>
<reference evidence="15 16" key="1">
    <citation type="submission" date="2024-11" db="EMBL/GenBank/DDBJ databases">
        <title>A near-complete genome assembly of Cinchona calisaya.</title>
        <authorList>
            <person name="Lian D.C."/>
            <person name="Zhao X.W."/>
            <person name="Wei L."/>
        </authorList>
    </citation>
    <scope>NUCLEOTIDE SEQUENCE [LARGE SCALE GENOMIC DNA]</scope>
    <source>
        <tissue evidence="15">Nenye</tissue>
    </source>
</reference>
<feature type="transmembrane region" description="Helical" evidence="11">
    <location>
        <begin position="263"/>
        <end position="284"/>
    </location>
</feature>
<dbReference type="PANTHER" id="PTHR32468:SF143">
    <property type="entry name" value="CATION_H(+) ANTIPORTER 15-LIKE"/>
    <property type="match status" value="1"/>
</dbReference>
<evidence type="ECO:0000256" key="2">
    <source>
        <dbReference type="ARBA" id="ARBA00022448"/>
    </source>
</evidence>
<name>A0ABD2ZUK3_9GENT</name>
<feature type="transmembrane region" description="Helical" evidence="11">
    <location>
        <begin position="605"/>
        <end position="625"/>
    </location>
</feature>
<protein>
    <recommendedName>
        <fullName evidence="17">Cation/H+ exchanger domain-containing protein</fullName>
    </recommendedName>
</protein>
<feature type="domain" description="Cation/H(+) antiporter C-terminal" evidence="14">
    <location>
        <begin position="857"/>
        <end position="1021"/>
    </location>
</feature>
<feature type="transmembrane region" description="Helical" evidence="11">
    <location>
        <begin position="100"/>
        <end position="124"/>
    </location>
</feature>
<dbReference type="InterPro" id="IPR006153">
    <property type="entry name" value="Cation/H_exchanger_TM"/>
</dbReference>
<evidence type="ECO:0000256" key="10">
    <source>
        <dbReference type="SAM" id="MobiDB-lite"/>
    </source>
</evidence>
<gene>
    <name evidence="15" type="ORF">ACH5RR_015502</name>
</gene>
<feature type="transmembrane region" description="Helical" evidence="11">
    <location>
        <begin position="637"/>
        <end position="659"/>
    </location>
</feature>
<evidence type="ECO:0000313" key="15">
    <source>
        <dbReference type="EMBL" id="KAL3522668.1"/>
    </source>
</evidence>
<proteinExistence type="inferred from homology"/>
<dbReference type="Proteomes" id="UP001630127">
    <property type="component" value="Unassembled WGS sequence"/>
</dbReference>
<dbReference type="InterPro" id="IPR057290">
    <property type="entry name" value="CHX17_C"/>
</dbReference>
<keyword evidence="8 11" id="KW-0472">Membrane</keyword>
<keyword evidence="6 11" id="KW-1133">Transmembrane helix</keyword>
<accession>A0ABD2ZUK3</accession>
<dbReference type="Pfam" id="PF23259">
    <property type="entry name" value="CHX17_C"/>
    <property type="match status" value="1"/>
</dbReference>
<dbReference type="AlphaFoldDB" id="A0ABD2ZUK3"/>
<keyword evidence="16" id="KW-1185">Reference proteome</keyword>
<feature type="transmembrane region" description="Helical" evidence="11">
    <location>
        <begin position="390"/>
        <end position="406"/>
    </location>
</feature>